<dbReference type="SUPFAM" id="SSF54593">
    <property type="entry name" value="Glyoxalase/Bleomycin resistance protein/Dihydroxybiphenyl dioxygenase"/>
    <property type="match status" value="1"/>
</dbReference>
<accession>A0AA92C3I2</accession>
<dbReference type="InterPro" id="IPR004360">
    <property type="entry name" value="Glyas_Fos-R_dOase_dom"/>
</dbReference>
<evidence type="ECO:0000313" key="2">
    <source>
        <dbReference type="EMBL" id="PVE53921.1"/>
    </source>
</evidence>
<dbReference type="EMBL" id="QDFR01000003">
    <property type="protein sequence ID" value="PVE53921.1"/>
    <property type="molecule type" value="Genomic_DNA"/>
</dbReference>
<name>A0AA92C3I2_RHIRH</name>
<organism evidence="2 3">
    <name type="scientific">Rhizobium rhizogenes</name>
    <name type="common">Agrobacterium rhizogenes</name>
    <dbReference type="NCBI Taxonomy" id="359"/>
    <lineage>
        <taxon>Bacteria</taxon>
        <taxon>Pseudomonadati</taxon>
        <taxon>Pseudomonadota</taxon>
        <taxon>Alphaproteobacteria</taxon>
        <taxon>Hyphomicrobiales</taxon>
        <taxon>Rhizobiaceae</taxon>
        <taxon>Rhizobium/Agrobacterium group</taxon>
        <taxon>Rhizobium</taxon>
    </lineage>
</organism>
<evidence type="ECO:0000313" key="3">
    <source>
        <dbReference type="Proteomes" id="UP000244335"/>
    </source>
</evidence>
<dbReference type="PANTHER" id="PTHR36437">
    <property type="entry name" value="GLYOXALASE/BLEOMYCIN RESISTANCE PROTEIN/DIOXYGENASE"/>
    <property type="match status" value="1"/>
</dbReference>
<dbReference type="CDD" id="cd07263">
    <property type="entry name" value="VOC_like"/>
    <property type="match status" value="1"/>
</dbReference>
<dbReference type="Pfam" id="PF00903">
    <property type="entry name" value="Glyoxalase"/>
    <property type="match status" value="1"/>
</dbReference>
<comment type="caution">
    <text evidence="2">The sequence shown here is derived from an EMBL/GenBank/DDBJ whole genome shotgun (WGS) entry which is preliminary data.</text>
</comment>
<dbReference type="GO" id="GO:0051213">
    <property type="term" value="F:dioxygenase activity"/>
    <property type="evidence" value="ECO:0007669"/>
    <property type="project" value="UniProtKB-KW"/>
</dbReference>
<gene>
    <name evidence="2" type="ORF">DC430_11690</name>
</gene>
<protein>
    <submittedName>
        <fullName evidence="2">Extradiol dioxygenase</fullName>
    </submittedName>
</protein>
<reference evidence="2 3" key="1">
    <citation type="submission" date="2018-04" db="EMBL/GenBank/DDBJ databases">
        <authorList>
            <person name="Hagen T."/>
        </authorList>
    </citation>
    <scope>NUCLEOTIDE SEQUENCE [LARGE SCALE GENOMIC DNA]</scope>
    <source>
        <strain evidence="2 3">TPD7009</strain>
    </source>
</reference>
<dbReference type="PANTHER" id="PTHR36437:SF2">
    <property type="entry name" value="GLYOXALASE_BLEOMYCIN RESISTANCE PROTEIN_DIOXYGENASE"/>
    <property type="match status" value="1"/>
</dbReference>
<dbReference type="Proteomes" id="UP000244335">
    <property type="component" value="Unassembled WGS sequence"/>
</dbReference>
<keyword evidence="2" id="KW-0560">Oxidoreductase</keyword>
<proteinExistence type="predicted"/>
<feature type="domain" description="VOC" evidence="1">
    <location>
        <begin position="7"/>
        <end position="134"/>
    </location>
</feature>
<dbReference type="Gene3D" id="3.10.180.10">
    <property type="entry name" value="2,3-Dihydroxybiphenyl 1,2-Dioxygenase, domain 1"/>
    <property type="match status" value="1"/>
</dbReference>
<dbReference type="RefSeq" id="WP_116493068.1">
    <property type="nucleotide sequence ID" value="NZ_QDFR01000003.1"/>
</dbReference>
<dbReference type="InterPro" id="IPR037523">
    <property type="entry name" value="VOC_core"/>
</dbReference>
<evidence type="ECO:0000259" key="1">
    <source>
        <dbReference type="PROSITE" id="PS51819"/>
    </source>
</evidence>
<dbReference type="InterPro" id="IPR029068">
    <property type="entry name" value="Glyas_Bleomycin-R_OHBP_Dase"/>
</dbReference>
<dbReference type="PROSITE" id="PS51819">
    <property type="entry name" value="VOC"/>
    <property type="match status" value="1"/>
</dbReference>
<keyword evidence="2" id="KW-0223">Dioxygenase</keyword>
<sequence length="139" mass="15348">MSSGYTSMRHIALVSLVVDDYDRAKAFYCDSLGFECLSDQPMPDGKRWLVVKPKGEGASGLLLAQADGEAQAAAVGNQTGGRVGFFLYTDDFDADFHRMKAKGIRFLEEPRREVYGTVAVFEDLYGNKWDLLQPAAETP</sequence>
<dbReference type="AlphaFoldDB" id="A0AA92C3I2"/>